<evidence type="ECO:0000256" key="3">
    <source>
        <dbReference type="ARBA" id="ARBA00022763"/>
    </source>
</evidence>
<evidence type="ECO:0000259" key="11">
    <source>
        <dbReference type="PROSITE" id="PS51192"/>
    </source>
</evidence>
<feature type="compositionally biased region" description="Low complexity" evidence="10">
    <location>
        <begin position="122"/>
        <end position="143"/>
    </location>
</feature>
<dbReference type="PROSITE" id="PS51192">
    <property type="entry name" value="HELICASE_ATP_BIND_1"/>
    <property type="match status" value="1"/>
</dbReference>
<dbReference type="Proteomes" id="UP001353858">
    <property type="component" value="Unassembled WGS sequence"/>
</dbReference>
<dbReference type="GO" id="GO:0005634">
    <property type="term" value="C:nucleus"/>
    <property type="evidence" value="ECO:0007669"/>
    <property type="project" value="UniProtKB-SubCell"/>
</dbReference>
<dbReference type="PANTHER" id="PTHR47961">
    <property type="entry name" value="DNA POLYMERASE THETA, PUTATIVE (AFU_ORTHOLOGUE AFUA_1G05260)-RELATED"/>
    <property type="match status" value="1"/>
</dbReference>
<name>A0AAN7SIW4_9COLE</name>
<dbReference type="Pfam" id="PF00270">
    <property type="entry name" value="DEAD"/>
    <property type="match status" value="1"/>
</dbReference>
<dbReference type="GO" id="GO:0016787">
    <property type="term" value="F:hydrolase activity"/>
    <property type="evidence" value="ECO:0007669"/>
    <property type="project" value="UniProtKB-KW"/>
</dbReference>
<evidence type="ECO:0000256" key="10">
    <source>
        <dbReference type="SAM" id="MobiDB-lite"/>
    </source>
</evidence>
<reference evidence="14" key="1">
    <citation type="submission" date="2023-01" db="EMBL/GenBank/DDBJ databases">
        <title>Key to firefly adult light organ development and bioluminescence: homeobox transcription factors regulate luciferase expression and transportation to peroxisome.</title>
        <authorList>
            <person name="Fu X."/>
        </authorList>
    </citation>
    <scope>NUCLEOTIDE SEQUENCE [LARGE SCALE GENOMIC DNA]</scope>
</reference>
<keyword evidence="2" id="KW-0547">Nucleotide-binding</keyword>
<dbReference type="InterPro" id="IPR014001">
    <property type="entry name" value="Helicase_ATP-bd"/>
</dbReference>
<dbReference type="Gene3D" id="1.10.150.20">
    <property type="entry name" value="5' to 3' exonuclease, C-terminal subdomain"/>
    <property type="match status" value="1"/>
</dbReference>
<dbReference type="Pfam" id="PF21099">
    <property type="entry name" value="POLQ_helical"/>
    <property type="match status" value="1"/>
</dbReference>
<dbReference type="Pfam" id="PF20470">
    <property type="entry name" value="HTH_61"/>
    <property type="match status" value="1"/>
</dbReference>
<dbReference type="AlphaFoldDB" id="A0AAN7SIW4"/>
<evidence type="ECO:0000256" key="5">
    <source>
        <dbReference type="ARBA" id="ARBA00022806"/>
    </source>
</evidence>
<keyword evidence="6" id="KW-0067">ATP-binding</keyword>
<comment type="catalytic activity">
    <reaction evidence="9">
        <text>ATP + H2O = ADP + phosphate + H(+)</text>
        <dbReference type="Rhea" id="RHEA:13065"/>
        <dbReference type="ChEBI" id="CHEBI:15377"/>
        <dbReference type="ChEBI" id="CHEBI:15378"/>
        <dbReference type="ChEBI" id="CHEBI:30616"/>
        <dbReference type="ChEBI" id="CHEBI:43474"/>
        <dbReference type="ChEBI" id="CHEBI:456216"/>
        <dbReference type="EC" id="5.6.2.4"/>
    </reaction>
</comment>
<keyword evidence="8" id="KW-0539">Nucleus</keyword>
<evidence type="ECO:0000256" key="4">
    <source>
        <dbReference type="ARBA" id="ARBA00022801"/>
    </source>
</evidence>
<gene>
    <name evidence="13" type="ORF">RN001_006971</name>
</gene>
<keyword evidence="3" id="KW-0227">DNA damage</keyword>
<keyword evidence="5" id="KW-0347">Helicase</keyword>
<dbReference type="Gene3D" id="1.10.3380.20">
    <property type="match status" value="1"/>
</dbReference>
<dbReference type="GO" id="GO:0005524">
    <property type="term" value="F:ATP binding"/>
    <property type="evidence" value="ECO:0007669"/>
    <property type="project" value="UniProtKB-KW"/>
</dbReference>
<evidence type="ECO:0000256" key="8">
    <source>
        <dbReference type="ARBA" id="ARBA00023242"/>
    </source>
</evidence>
<evidence type="ECO:0000259" key="12">
    <source>
        <dbReference type="PROSITE" id="PS51194"/>
    </source>
</evidence>
<feature type="domain" description="Helicase C-terminal" evidence="12">
    <location>
        <begin position="586"/>
        <end position="789"/>
    </location>
</feature>
<comment type="caution">
    <text evidence="13">The sequence shown here is derived from an EMBL/GenBank/DDBJ whole genome shotgun (WGS) entry which is preliminary data.</text>
</comment>
<dbReference type="PROSITE" id="PS51194">
    <property type="entry name" value="HELICASE_CTER"/>
    <property type="match status" value="1"/>
</dbReference>
<evidence type="ECO:0000313" key="13">
    <source>
        <dbReference type="EMBL" id="KAK4883652.1"/>
    </source>
</evidence>
<comment type="subcellular location">
    <subcellularLocation>
        <location evidence="1">Nucleus</location>
    </subcellularLocation>
</comment>
<dbReference type="SMART" id="SM00487">
    <property type="entry name" value="DEXDc"/>
    <property type="match status" value="1"/>
</dbReference>
<accession>A0AAN7SIW4</accession>
<feature type="region of interest" description="Disordered" evidence="10">
    <location>
        <begin position="1"/>
        <end position="25"/>
    </location>
</feature>
<dbReference type="InterPro" id="IPR050474">
    <property type="entry name" value="Hel308_SKI2-like"/>
</dbReference>
<dbReference type="InterPro" id="IPR011545">
    <property type="entry name" value="DEAD/DEAH_box_helicase_dom"/>
</dbReference>
<feature type="domain" description="Helicase ATP-binding" evidence="11">
    <location>
        <begin position="376"/>
        <end position="548"/>
    </location>
</feature>
<dbReference type="FunFam" id="3.40.50.300:FF:000813">
    <property type="entry name" value="helicase POLQ-like isoform X1"/>
    <property type="match status" value="1"/>
</dbReference>
<evidence type="ECO:0008006" key="15">
    <source>
        <dbReference type="Google" id="ProtNLM"/>
    </source>
</evidence>
<dbReference type="CDD" id="cd18795">
    <property type="entry name" value="SF2_C_Ski2"/>
    <property type="match status" value="1"/>
</dbReference>
<dbReference type="EMBL" id="JARPUR010000002">
    <property type="protein sequence ID" value="KAK4883652.1"/>
    <property type="molecule type" value="Genomic_DNA"/>
</dbReference>
<evidence type="ECO:0000256" key="1">
    <source>
        <dbReference type="ARBA" id="ARBA00004123"/>
    </source>
</evidence>
<sequence>MNLAKTKNGKLSNRDNRNVSNQKLPSFDDTFLKEADLDVLEREISGSKCKLRNSKDKFKPIRNYKIPQNVCDELNEIKPTTSKVLESLPRKTFSRTTTSSDRIFQSPDSGVDTLSTVDKDSSSFPFNNNSKSSTSKPATSDDLSQLSVDLLRDEVKHNRKIETVSKKRKSSETNDFLHNKLEIQDLPEAEQDDLFYFLLKDTQPTNEVLKNKQVLDNDPKAKHSVLQSIDSPSPANTNVTNTGIEHRMTQLLKSSQYRQEISQLFENLEHSICHFGSKDNQNDHVVNDSLVNDDLLSKFTLDSNTSIGDVIRNALKDNVNKSLLAKNYVNSTLLPSEAVFIQLGPFYGLPDKVWELIKTLKGIDALYDWQTECLNLPAIKQRKNLIYSLPTSGGKTLVAEILILREILCRKRNVVFVLPYVSIVQEKVWSLSSIAVELDFLVEEYAAGKGTYPPRKRRHKNSVYVATTEKALGLVNSLIEMGRLSELGLLVVDELHLIGDSQRGPTLETLLTKLMFTTDDVHIVGMSATIGNLADISCFLNADVYTRNFRPVELTEYVKCGRQIAKVNLNADEDNIFEVCRDVGFDYSEKLNFVDPDHIGGLVMETIPDGSCLVFCPTKKNCENVAKLLCKVIRSDLKCHKLNDKMQLLTALRNDAGTICDILKECVPLGVAYHHSGLTSEERKLIEEAYRRGILCVICCTSTLAAGVNLPAKRVIIRKPYIAQDFINLSRYKQMIGRAGRAGLGEVGESFLVCTKEEIPKVKLLFTAPMDETLSKLHEADYSRLTHLFLSCINLGTATTKGQLKTVVKKSLLAVQEKKLSVNIENILRKVIYDLVKSGAVHIDPTINLDSACNSSAYSITQPKSAQKKKAITIDSSTKLIVSKMGNAAMKGNLSLRESQRLYDDLTKAKDSLVLVNCLHLLYLVTPYNLVDVVKPEKSQFHYIMTQLGSEERKTANVLGINESCVVRLLSNQQIKGVPEHVLNRFYTSLMLYELWNEMSVIEVSEKYQVNRGIVQNLMTNAATFATNVVMFCEQLEELWAFVYLLKGMSQRLAHCCCKELLPLMELPAVKQARAKQLFQAGFKNLQSIAKADPEDLLQAVEFMSRKVANQLIAAAKMLLVEKVENLREEAEDVLDGIDGK</sequence>
<dbReference type="InterPro" id="IPR046931">
    <property type="entry name" value="HTH_61"/>
</dbReference>
<dbReference type="SMART" id="SM00490">
    <property type="entry name" value="HELICc"/>
    <property type="match status" value="1"/>
</dbReference>
<keyword evidence="7" id="KW-0234">DNA repair</keyword>
<evidence type="ECO:0000256" key="6">
    <source>
        <dbReference type="ARBA" id="ARBA00022840"/>
    </source>
</evidence>
<dbReference type="GO" id="GO:0043138">
    <property type="term" value="F:3'-5' DNA helicase activity"/>
    <property type="evidence" value="ECO:0007669"/>
    <property type="project" value="UniProtKB-EC"/>
</dbReference>
<dbReference type="SUPFAM" id="SSF158702">
    <property type="entry name" value="Sec63 N-terminal domain-like"/>
    <property type="match status" value="1"/>
</dbReference>
<evidence type="ECO:0000256" key="9">
    <source>
        <dbReference type="ARBA" id="ARBA00048988"/>
    </source>
</evidence>
<keyword evidence="14" id="KW-1185">Reference proteome</keyword>
<dbReference type="SUPFAM" id="SSF52540">
    <property type="entry name" value="P-loop containing nucleoside triphosphate hydrolases"/>
    <property type="match status" value="1"/>
</dbReference>
<feature type="region of interest" description="Disordered" evidence="10">
    <location>
        <begin position="96"/>
        <end position="143"/>
    </location>
</feature>
<organism evidence="13 14">
    <name type="scientific">Aquatica leii</name>
    <dbReference type="NCBI Taxonomy" id="1421715"/>
    <lineage>
        <taxon>Eukaryota</taxon>
        <taxon>Metazoa</taxon>
        <taxon>Ecdysozoa</taxon>
        <taxon>Arthropoda</taxon>
        <taxon>Hexapoda</taxon>
        <taxon>Insecta</taxon>
        <taxon>Pterygota</taxon>
        <taxon>Neoptera</taxon>
        <taxon>Endopterygota</taxon>
        <taxon>Coleoptera</taxon>
        <taxon>Polyphaga</taxon>
        <taxon>Elateriformia</taxon>
        <taxon>Elateroidea</taxon>
        <taxon>Lampyridae</taxon>
        <taxon>Luciolinae</taxon>
        <taxon>Aquatica</taxon>
    </lineage>
</organism>
<dbReference type="InterPro" id="IPR027417">
    <property type="entry name" value="P-loop_NTPase"/>
</dbReference>
<evidence type="ECO:0000256" key="7">
    <source>
        <dbReference type="ARBA" id="ARBA00023204"/>
    </source>
</evidence>
<keyword evidence="4" id="KW-0378">Hydrolase</keyword>
<proteinExistence type="predicted"/>
<dbReference type="PANTHER" id="PTHR47961:SF12">
    <property type="entry name" value="HELICASE POLQ-LIKE"/>
    <property type="match status" value="1"/>
</dbReference>
<dbReference type="CDD" id="cd18026">
    <property type="entry name" value="DEXHc_POLQ-like"/>
    <property type="match status" value="1"/>
</dbReference>
<dbReference type="GO" id="GO:0006302">
    <property type="term" value="P:double-strand break repair"/>
    <property type="evidence" value="ECO:0007669"/>
    <property type="project" value="UniProtKB-ARBA"/>
</dbReference>
<dbReference type="GO" id="GO:0003676">
    <property type="term" value="F:nucleic acid binding"/>
    <property type="evidence" value="ECO:0007669"/>
    <property type="project" value="InterPro"/>
</dbReference>
<evidence type="ECO:0000256" key="2">
    <source>
        <dbReference type="ARBA" id="ARBA00022741"/>
    </source>
</evidence>
<feature type="compositionally biased region" description="Polar residues" evidence="10">
    <location>
        <begin position="96"/>
        <end position="116"/>
    </location>
</feature>
<protein>
    <recommendedName>
        <fullName evidence="15">Helicase POLQ-like</fullName>
    </recommendedName>
</protein>
<dbReference type="InterPro" id="IPR048960">
    <property type="entry name" value="POLQ-like_helical"/>
</dbReference>
<dbReference type="InterPro" id="IPR001650">
    <property type="entry name" value="Helicase_C-like"/>
</dbReference>
<dbReference type="Gene3D" id="3.40.50.300">
    <property type="entry name" value="P-loop containing nucleotide triphosphate hydrolases"/>
    <property type="match status" value="2"/>
</dbReference>
<evidence type="ECO:0000313" key="14">
    <source>
        <dbReference type="Proteomes" id="UP001353858"/>
    </source>
</evidence>
<dbReference type="Pfam" id="PF00271">
    <property type="entry name" value="Helicase_C"/>
    <property type="match status" value="1"/>
</dbReference>